<organism evidence="2 3">
    <name type="scientific">Rhodanobacter geophilus</name>
    <dbReference type="NCBI Taxonomy" id="3162488"/>
    <lineage>
        <taxon>Bacteria</taxon>
        <taxon>Pseudomonadati</taxon>
        <taxon>Pseudomonadota</taxon>
        <taxon>Gammaproteobacteria</taxon>
        <taxon>Lysobacterales</taxon>
        <taxon>Rhodanobacteraceae</taxon>
        <taxon>Rhodanobacter</taxon>
    </lineage>
</organism>
<feature type="compositionally biased region" description="Basic and acidic residues" evidence="1">
    <location>
        <begin position="1"/>
        <end position="16"/>
    </location>
</feature>
<evidence type="ECO:0000313" key="2">
    <source>
        <dbReference type="EMBL" id="MEW9623251.1"/>
    </source>
</evidence>
<name>A0ABV3QKX3_9GAMM</name>
<keyword evidence="3" id="KW-1185">Reference proteome</keyword>
<proteinExistence type="predicted"/>
<reference evidence="2 3" key="1">
    <citation type="submission" date="2024-06" db="EMBL/GenBank/DDBJ databases">
        <authorList>
            <person name="Woo H."/>
        </authorList>
    </citation>
    <scope>NUCLEOTIDE SEQUENCE [LARGE SCALE GENOMIC DNA]</scope>
    <source>
        <strain evidence="2 3">S2-g</strain>
    </source>
</reference>
<protein>
    <submittedName>
        <fullName evidence="2">Uncharacterized protein</fullName>
    </submittedName>
</protein>
<comment type="caution">
    <text evidence="2">The sequence shown here is derived from an EMBL/GenBank/DDBJ whole genome shotgun (WGS) entry which is preliminary data.</text>
</comment>
<gene>
    <name evidence="2" type="ORF">ABQJ56_03315</name>
</gene>
<evidence type="ECO:0000313" key="3">
    <source>
        <dbReference type="Proteomes" id="UP001556170"/>
    </source>
</evidence>
<sequence length="135" mass="14724">MPIHVRDPMEHDPQWRDRKKKNLPPELLKIVEILHAELRDHLKPGAPAGIILQVAVAVVRAQQVIAGDKGKAAVMKRHAAPGGSHDLAGAVRAEWASGKYKSRDVCADQVHVKIGLSYKAARNALIGTQKATRRG</sequence>
<dbReference type="Proteomes" id="UP001556170">
    <property type="component" value="Unassembled WGS sequence"/>
</dbReference>
<dbReference type="EMBL" id="JBFOHL010000002">
    <property type="protein sequence ID" value="MEW9623251.1"/>
    <property type="molecule type" value="Genomic_DNA"/>
</dbReference>
<dbReference type="RefSeq" id="WP_367843559.1">
    <property type="nucleotide sequence ID" value="NZ_JBFOHL010000002.1"/>
</dbReference>
<accession>A0ABV3QKX3</accession>
<feature type="region of interest" description="Disordered" evidence="1">
    <location>
        <begin position="1"/>
        <end position="20"/>
    </location>
</feature>
<evidence type="ECO:0000256" key="1">
    <source>
        <dbReference type="SAM" id="MobiDB-lite"/>
    </source>
</evidence>